<gene>
    <name evidence="1" type="ORF">ERS008460_04116</name>
</gene>
<dbReference type="AlphaFoldDB" id="A0A0T9V0P6"/>
<protein>
    <recommendedName>
        <fullName evidence="3">Biofilm development protein YmgB/AriR</fullName>
    </recommendedName>
</protein>
<dbReference type="Proteomes" id="UP000040088">
    <property type="component" value="Unassembled WGS sequence"/>
</dbReference>
<reference evidence="2" key="1">
    <citation type="submission" date="2015-03" db="EMBL/GenBank/DDBJ databases">
        <authorList>
            <consortium name="Pathogen Informatics"/>
        </authorList>
    </citation>
    <scope>NUCLEOTIDE SEQUENCE [LARGE SCALE GENOMIC DNA]</scope>
    <source>
        <strain evidence="2">IP27925</strain>
    </source>
</reference>
<sequence>MDSEQEFFEQQRPEVAQVIGTAVMQLLIESEEVSKDSIAEMIEVLYQEEQVTLAVELAIDILRLPPEG</sequence>
<evidence type="ECO:0000313" key="1">
    <source>
        <dbReference type="EMBL" id="CNL92424.1"/>
    </source>
</evidence>
<name>A0A0T9V0P6_YERAE</name>
<organism evidence="1 2">
    <name type="scientific">Yersinia aleksiciae</name>
    <dbReference type="NCBI Taxonomy" id="263819"/>
    <lineage>
        <taxon>Bacteria</taxon>
        <taxon>Pseudomonadati</taxon>
        <taxon>Pseudomonadota</taxon>
        <taxon>Gammaproteobacteria</taxon>
        <taxon>Enterobacterales</taxon>
        <taxon>Yersiniaceae</taxon>
        <taxon>Yersinia</taxon>
    </lineage>
</organism>
<proteinExistence type="predicted"/>
<accession>A0A0T9V0P6</accession>
<dbReference type="EMBL" id="CQEM01000033">
    <property type="protein sequence ID" value="CNL92424.1"/>
    <property type="molecule type" value="Genomic_DNA"/>
</dbReference>
<dbReference type="RefSeq" id="WP_048901719.1">
    <property type="nucleotide sequence ID" value="NZ_CQEM01000033.1"/>
</dbReference>
<evidence type="ECO:0008006" key="3">
    <source>
        <dbReference type="Google" id="ProtNLM"/>
    </source>
</evidence>
<evidence type="ECO:0000313" key="2">
    <source>
        <dbReference type="Proteomes" id="UP000040088"/>
    </source>
</evidence>